<gene>
    <name evidence="1" type="ORF">EVAR_21767_1</name>
</gene>
<sequence>MNGELTQCWIFVNMGLKFKITLMLNVTEILLYPGPVLGRCDRTGRHQEGGVKMNQNVRQKTLDLARESRNTRTKKLRGSGLRGEISSVTCFTTQALSIQLSSRSSNARECMCIPTVWLTAKKRQYQQAIEDLLDKSSDHEDIEQNIQEDLAIPGTSSASQNITEEVLEKSLPSSFKEKKIDDISEWPIIIDSATKNEILIRGPIFKRRWLVYSKSADKDCFCCRLLNTNPNTNLGKGFDDWRHLSTRLKTHETSPDHRRAMNSWIEASIRLKNFCGIDKQLQKQIEDEKSRWVAILERMMSIVFFLAGNNLAFRGSSETLYTPNNGNFLGAIIRKI</sequence>
<dbReference type="Proteomes" id="UP000299102">
    <property type="component" value="Unassembled WGS sequence"/>
</dbReference>
<organism evidence="1 2">
    <name type="scientific">Eumeta variegata</name>
    <name type="common">Bagworm moth</name>
    <name type="synonym">Eumeta japonica</name>
    <dbReference type="NCBI Taxonomy" id="151549"/>
    <lineage>
        <taxon>Eukaryota</taxon>
        <taxon>Metazoa</taxon>
        <taxon>Ecdysozoa</taxon>
        <taxon>Arthropoda</taxon>
        <taxon>Hexapoda</taxon>
        <taxon>Insecta</taxon>
        <taxon>Pterygota</taxon>
        <taxon>Neoptera</taxon>
        <taxon>Endopterygota</taxon>
        <taxon>Lepidoptera</taxon>
        <taxon>Glossata</taxon>
        <taxon>Ditrysia</taxon>
        <taxon>Tineoidea</taxon>
        <taxon>Psychidae</taxon>
        <taxon>Oiketicinae</taxon>
        <taxon>Eumeta</taxon>
    </lineage>
</organism>
<name>A0A4C1ZNU1_EUMVA</name>
<dbReference type="PANTHER" id="PTHR45749:SF35">
    <property type="entry name" value="AC-LIKE TRANSPOSASE-RELATED"/>
    <property type="match status" value="1"/>
</dbReference>
<keyword evidence="2" id="KW-1185">Reference proteome</keyword>
<accession>A0A4C1ZNU1</accession>
<dbReference type="EMBL" id="BGZK01001941">
    <property type="protein sequence ID" value="GBP88559.1"/>
    <property type="molecule type" value="Genomic_DNA"/>
</dbReference>
<evidence type="ECO:0008006" key="3">
    <source>
        <dbReference type="Google" id="ProtNLM"/>
    </source>
</evidence>
<dbReference type="OrthoDB" id="10063284at2759"/>
<dbReference type="PANTHER" id="PTHR45749">
    <property type="match status" value="1"/>
</dbReference>
<evidence type="ECO:0000313" key="2">
    <source>
        <dbReference type="Proteomes" id="UP000299102"/>
    </source>
</evidence>
<evidence type="ECO:0000313" key="1">
    <source>
        <dbReference type="EMBL" id="GBP88559.1"/>
    </source>
</evidence>
<protein>
    <recommendedName>
        <fullName evidence="3">TTF-type domain-containing protein</fullName>
    </recommendedName>
</protein>
<reference evidence="1 2" key="1">
    <citation type="journal article" date="2019" name="Commun. Biol.">
        <title>The bagworm genome reveals a unique fibroin gene that provides high tensile strength.</title>
        <authorList>
            <person name="Kono N."/>
            <person name="Nakamura H."/>
            <person name="Ohtoshi R."/>
            <person name="Tomita M."/>
            <person name="Numata K."/>
            <person name="Arakawa K."/>
        </authorList>
    </citation>
    <scope>NUCLEOTIDE SEQUENCE [LARGE SCALE GENOMIC DNA]</scope>
</reference>
<proteinExistence type="predicted"/>
<dbReference type="AlphaFoldDB" id="A0A4C1ZNU1"/>
<comment type="caution">
    <text evidence="1">The sequence shown here is derived from an EMBL/GenBank/DDBJ whole genome shotgun (WGS) entry which is preliminary data.</text>
</comment>
<dbReference type="STRING" id="151549.A0A4C1ZNU1"/>